<dbReference type="Gene3D" id="3.10.180.10">
    <property type="entry name" value="2,3-Dihydroxybiphenyl 1,2-Dioxygenase, domain 1"/>
    <property type="match status" value="1"/>
</dbReference>
<dbReference type="STRING" id="686624.SAMN04488242_1433"/>
<dbReference type="Proteomes" id="UP000199475">
    <property type="component" value="Unassembled WGS sequence"/>
</dbReference>
<dbReference type="PANTHER" id="PTHR33990">
    <property type="entry name" value="PROTEIN YJDN-RELATED"/>
    <property type="match status" value="1"/>
</dbReference>
<dbReference type="PANTHER" id="PTHR33990:SF1">
    <property type="entry name" value="PROTEIN YJDN"/>
    <property type="match status" value="1"/>
</dbReference>
<name>A0A1G9JRW8_9ACTN</name>
<evidence type="ECO:0000313" key="2">
    <source>
        <dbReference type="EMBL" id="SDL40269.1"/>
    </source>
</evidence>
<dbReference type="AlphaFoldDB" id="A0A1G9JRW8"/>
<dbReference type="InterPro" id="IPR004360">
    <property type="entry name" value="Glyas_Fos-R_dOase_dom"/>
</dbReference>
<gene>
    <name evidence="2" type="ORF">SAMN04488242_1433</name>
</gene>
<dbReference type="OrthoDB" id="9795306at2"/>
<dbReference type="RefSeq" id="WP_093250401.1">
    <property type="nucleotide sequence ID" value="NZ_FNGP01000002.1"/>
</dbReference>
<evidence type="ECO:0000313" key="3">
    <source>
        <dbReference type="Proteomes" id="UP000199475"/>
    </source>
</evidence>
<accession>A0A1G9JRW8</accession>
<dbReference type="InterPro" id="IPR029068">
    <property type="entry name" value="Glyas_Bleomycin-R_OHBP_Dase"/>
</dbReference>
<dbReference type="CDD" id="cd06588">
    <property type="entry name" value="PhnB_like"/>
    <property type="match status" value="1"/>
</dbReference>
<feature type="domain" description="Glyoxalase/fosfomycin resistance/dioxygenase" evidence="1">
    <location>
        <begin position="8"/>
        <end position="126"/>
    </location>
</feature>
<dbReference type="Pfam" id="PF00903">
    <property type="entry name" value="Glyoxalase"/>
    <property type="match status" value="1"/>
</dbReference>
<organism evidence="2 3">
    <name type="scientific">Tessaracoccus oleiagri</name>
    <dbReference type="NCBI Taxonomy" id="686624"/>
    <lineage>
        <taxon>Bacteria</taxon>
        <taxon>Bacillati</taxon>
        <taxon>Actinomycetota</taxon>
        <taxon>Actinomycetes</taxon>
        <taxon>Propionibacteriales</taxon>
        <taxon>Propionibacteriaceae</taxon>
        <taxon>Tessaracoccus</taxon>
    </lineage>
</organism>
<sequence length="147" mass="15806">MTAPAPYVYFPGNAREALSFYRDVFGGELELHTYAEFGREDGPADAVAHGYLTRGPVSLFASDAAPGEASLRSEGLVLALLQTAEPSTMHAWFDRLSDGGQVVDELQERPWGASDGQVVDRFGLHWLVGYEPEPAAPTRDAARGAPA</sequence>
<dbReference type="InterPro" id="IPR028973">
    <property type="entry name" value="PhnB-like"/>
</dbReference>
<dbReference type="SUPFAM" id="SSF54593">
    <property type="entry name" value="Glyoxalase/Bleomycin resistance protein/Dihydroxybiphenyl dioxygenase"/>
    <property type="match status" value="1"/>
</dbReference>
<protein>
    <submittedName>
        <fullName evidence="2">PhnB protein</fullName>
    </submittedName>
</protein>
<evidence type="ECO:0000259" key="1">
    <source>
        <dbReference type="Pfam" id="PF00903"/>
    </source>
</evidence>
<reference evidence="2 3" key="1">
    <citation type="submission" date="2016-10" db="EMBL/GenBank/DDBJ databases">
        <authorList>
            <person name="de Groot N.N."/>
        </authorList>
    </citation>
    <scope>NUCLEOTIDE SEQUENCE [LARGE SCALE GENOMIC DNA]</scope>
    <source>
        <strain evidence="2 3">CGMCC 1.9159</strain>
    </source>
</reference>
<proteinExistence type="predicted"/>
<dbReference type="EMBL" id="FNGP01000002">
    <property type="protein sequence ID" value="SDL40269.1"/>
    <property type="molecule type" value="Genomic_DNA"/>
</dbReference>
<keyword evidence="3" id="KW-1185">Reference proteome</keyword>